<evidence type="ECO:0000256" key="7">
    <source>
        <dbReference type="ARBA" id="ARBA00023136"/>
    </source>
</evidence>
<evidence type="ECO:0000256" key="6">
    <source>
        <dbReference type="ARBA" id="ARBA00022989"/>
    </source>
</evidence>
<comment type="caution">
    <text evidence="11">The sequence shown here is derived from an EMBL/GenBank/DDBJ whole genome shotgun (WGS) entry which is preliminary data.</text>
</comment>
<evidence type="ECO:0000256" key="8">
    <source>
        <dbReference type="ARBA" id="ARBA00023180"/>
    </source>
</evidence>
<dbReference type="EMBL" id="QPKB01000012">
    <property type="protein sequence ID" value="RWR96856.1"/>
    <property type="molecule type" value="Genomic_DNA"/>
</dbReference>
<evidence type="ECO:0000313" key="11">
    <source>
        <dbReference type="EMBL" id="RWR96856.1"/>
    </source>
</evidence>
<dbReference type="Pfam" id="PF08263">
    <property type="entry name" value="LRRNT_2"/>
    <property type="match status" value="1"/>
</dbReference>
<gene>
    <name evidence="11" type="ORF">CKAN_02626000</name>
</gene>
<sequence>MPVLHLLFLLLSLITISFLHCPITATSHSVPEYHALLALKSSITSDPSSSLQPWSSSTHHCSWPFITFDPTTLSITAIDLTNLNLTGSIPLSIRHLPNLANLSLAVNSFSDNIPPDVAHLSNLRYLNLSNNVFNGSLPSNLSLLQNLQILDLYNNNLIEALPADLAGIPVLRHLHLGGSFFSSSIPSEYGQFPALEYRTPVPLIIFKFAVRPNLSFSLQDITIYQFNQTSPATLTTTLHLSLSSHNPSSRFCLSYSSLRVYASYHSQQITLPTLLPPTFLGHHESCLWSPLLYGVEVPVTPYLAEVLSVEQAKGYVAIDVKVEGELKSQFGLVLPGQSQMHVSCRVVVVCGSQNGNGEGGGFQMLKPVWCSASF</sequence>
<organism evidence="11 12">
    <name type="scientific">Cinnamomum micranthum f. kanehirae</name>
    <dbReference type="NCBI Taxonomy" id="337451"/>
    <lineage>
        <taxon>Eukaryota</taxon>
        <taxon>Viridiplantae</taxon>
        <taxon>Streptophyta</taxon>
        <taxon>Embryophyta</taxon>
        <taxon>Tracheophyta</taxon>
        <taxon>Spermatophyta</taxon>
        <taxon>Magnoliopsida</taxon>
        <taxon>Magnoliidae</taxon>
        <taxon>Laurales</taxon>
        <taxon>Lauraceae</taxon>
        <taxon>Cinnamomum</taxon>
    </lineage>
</organism>
<evidence type="ECO:0000256" key="9">
    <source>
        <dbReference type="SAM" id="SignalP"/>
    </source>
</evidence>
<dbReference type="InterPro" id="IPR001611">
    <property type="entry name" value="Leu-rich_rpt"/>
</dbReference>
<keyword evidence="5" id="KW-0677">Repeat</keyword>
<dbReference type="GO" id="GO:0016020">
    <property type="term" value="C:membrane"/>
    <property type="evidence" value="ECO:0007669"/>
    <property type="project" value="UniProtKB-SubCell"/>
</dbReference>
<dbReference type="Gene3D" id="3.80.10.10">
    <property type="entry name" value="Ribonuclease Inhibitor"/>
    <property type="match status" value="1"/>
</dbReference>
<dbReference type="PANTHER" id="PTHR48054:SF82">
    <property type="entry name" value="LRR RECEPTOR-LIKE SERINE_THREONINE-PROTEIN KINASE FLS2"/>
    <property type="match status" value="1"/>
</dbReference>
<dbReference type="OrthoDB" id="1706439at2759"/>
<keyword evidence="6" id="KW-1133">Transmembrane helix</keyword>
<keyword evidence="8" id="KW-0325">Glycoprotein</keyword>
<keyword evidence="7" id="KW-0472">Membrane</keyword>
<evidence type="ECO:0000313" key="12">
    <source>
        <dbReference type="Proteomes" id="UP000283530"/>
    </source>
</evidence>
<dbReference type="PROSITE" id="PS51450">
    <property type="entry name" value="LRR"/>
    <property type="match status" value="1"/>
</dbReference>
<dbReference type="InterPro" id="IPR052592">
    <property type="entry name" value="LRR-RLK"/>
</dbReference>
<keyword evidence="12" id="KW-1185">Reference proteome</keyword>
<feature type="signal peptide" evidence="9">
    <location>
        <begin position="1"/>
        <end position="19"/>
    </location>
</feature>
<name>A0A3S3NKC9_9MAGN</name>
<dbReference type="Pfam" id="PF00560">
    <property type="entry name" value="LRR_1"/>
    <property type="match status" value="2"/>
</dbReference>
<feature type="chain" id="PRO_5018559483" evidence="9">
    <location>
        <begin position="20"/>
        <end position="374"/>
    </location>
</feature>
<dbReference type="FunFam" id="3.80.10.10:FF:000275">
    <property type="entry name" value="Leucine-rich repeat receptor-like protein kinase"/>
    <property type="match status" value="1"/>
</dbReference>
<proteinExistence type="predicted"/>
<accession>A0A3S3NKC9</accession>
<keyword evidence="3" id="KW-0812">Transmembrane</keyword>
<dbReference type="InterPro" id="IPR032675">
    <property type="entry name" value="LRR_dom_sf"/>
</dbReference>
<keyword evidence="2" id="KW-0433">Leucine-rich repeat</keyword>
<comment type="subcellular location">
    <subcellularLocation>
        <location evidence="1">Membrane</location>
        <topology evidence="1">Single-pass membrane protein</topology>
    </subcellularLocation>
</comment>
<dbReference type="SUPFAM" id="SSF52058">
    <property type="entry name" value="L domain-like"/>
    <property type="match status" value="1"/>
</dbReference>
<evidence type="ECO:0000256" key="2">
    <source>
        <dbReference type="ARBA" id="ARBA00022614"/>
    </source>
</evidence>
<evidence type="ECO:0000256" key="5">
    <source>
        <dbReference type="ARBA" id="ARBA00022737"/>
    </source>
</evidence>
<dbReference type="Proteomes" id="UP000283530">
    <property type="component" value="Unassembled WGS sequence"/>
</dbReference>
<protein>
    <submittedName>
        <fullName evidence="11">NDR1/HIN1-like protein 1</fullName>
    </submittedName>
</protein>
<dbReference type="STRING" id="337451.A0A3S3NKC9"/>
<reference evidence="11 12" key="1">
    <citation type="journal article" date="2019" name="Nat. Plants">
        <title>Stout camphor tree genome fills gaps in understanding of flowering plant genome evolution.</title>
        <authorList>
            <person name="Chaw S.M."/>
            <person name="Liu Y.C."/>
            <person name="Wu Y.W."/>
            <person name="Wang H.Y."/>
            <person name="Lin C.I."/>
            <person name="Wu C.S."/>
            <person name="Ke H.M."/>
            <person name="Chang L.Y."/>
            <person name="Hsu C.Y."/>
            <person name="Yang H.T."/>
            <person name="Sudianto E."/>
            <person name="Hsu M.H."/>
            <person name="Wu K.P."/>
            <person name="Wang L.N."/>
            <person name="Leebens-Mack J.H."/>
            <person name="Tsai I.J."/>
        </authorList>
    </citation>
    <scope>NUCLEOTIDE SEQUENCE [LARGE SCALE GENOMIC DNA]</scope>
    <source>
        <strain evidence="12">cv. Chaw 1501</strain>
        <tissue evidence="11">Young leaves</tissue>
    </source>
</reference>
<dbReference type="AlphaFoldDB" id="A0A3S3NKC9"/>
<feature type="domain" description="Leucine-rich repeat-containing N-terminal plant-type" evidence="10">
    <location>
        <begin position="32"/>
        <end position="67"/>
    </location>
</feature>
<evidence type="ECO:0000256" key="4">
    <source>
        <dbReference type="ARBA" id="ARBA00022729"/>
    </source>
</evidence>
<evidence type="ECO:0000256" key="1">
    <source>
        <dbReference type="ARBA" id="ARBA00004167"/>
    </source>
</evidence>
<evidence type="ECO:0000259" key="10">
    <source>
        <dbReference type="Pfam" id="PF08263"/>
    </source>
</evidence>
<dbReference type="PANTHER" id="PTHR48054">
    <property type="entry name" value="RECEPTOR KINASE-LIKE PROTEIN XA21"/>
    <property type="match status" value="1"/>
</dbReference>
<dbReference type="InterPro" id="IPR013210">
    <property type="entry name" value="LRR_N_plant-typ"/>
</dbReference>
<keyword evidence="4 9" id="KW-0732">Signal</keyword>
<evidence type="ECO:0000256" key="3">
    <source>
        <dbReference type="ARBA" id="ARBA00022692"/>
    </source>
</evidence>